<organism evidence="1 2">
    <name type="scientific">Brachionus plicatilis</name>
    <name type="common">Marine rotifer</name>
    <name type="synonym">Brachionus muelleri</name>
    <dbReference type="NCBI Taxonomy" id="10195"/>
    <lineage>
        <taxon>Eukaryota</taxon>
        <taxon>Metazoa</taxon>
        <taxon>Spiralia</taxon>
        <taxon>Gnathifera</taxon>
        <taxon>Rotifera</taxon>
        <taxon>Eurotatoria</taxon>
        <taxon>Monogononta</taxon>
        <taxon>Pseudotrocha</taxon>
        <taxon>Ploima</taxon>
        <taxon>Brachionidae</taxon>
        <taxon>Brachionus</taxon>
    </lineage>
</organism>
<evidence type="ECO:0000313" key="1">
    <source>
        <dbReference type="EMBL" id="RNA05424.1"/>
    </source>
</evidence>
<keyword evidence="2" id="KW-1185">Reference proteome</keyword>
<dbReference type="AlphaFoldDB" id="A0A3M7Q2I1"/>
<protein>
    <submittedName>
        <fullName evidence="1">Uncharacterized protein</fullName>
    </submittedName>
</protein>
<sequence>MKRPELFKSHKSQVKSKFGLFFFKSLNPGFKILNLLNSIVKTFMLKLLENSDICLIYIVKTGYKKF</sequence>
<name>A0A3M7Q2I1_BRAPC</name>
<dbReference type="Proteomes" id="UP000276133">
    <property type="component" value="Unassembled WGS sequence"/>
</dbReference>
<evidence type="ECO:0000313" key="2">
    <source>
        <dbReference type="Proteomes" id="UP000276133"/>
    </source>
</evidence>
<proteinExistence type="predicted"/>
<gene>
    <name evidence="1" type="ORF">BpHYR1_020472</name>
</gene>
<reference evidence="1 2" key="1">
    <citation type="journal article" date="2018" name="Sci. Rep.">
        <title>Genomic signatures of local adaptation to the degree of environmental predictability in rotifers.</title>
        <authorList>
            <person name="Franch-Gras L."/>
            <person name="Hahn C."/>
            <person name="Garcia-Roger E.M."/>
            <person name="Carmona M.J."/>
            <person name="Serra M."/>
            <person name="Gomez A."/>
        </authorList>
    </citation>
    <scope>NUCLEOTIDE SEQUENCE [LARGE SCALE GENOMIC DNA]</scope>
    <source>
        <strain evidence="1">HYR1</strain>
    </source>
</reference>
<accession>A0A3M7Q2I1</accession>
<dbReference type="EMBL" id="REGN01007727">
    <property type="protein sequence ID" value="RNA05424.1"/>
    <property type="molecule type" value="Genomic_DNA"/>
</dbReference>
<comment type="caution">
    <text evidence="1">The sequence shown here is derived from an EMBL/GenBank/DDBJ whole genome shotgun (WGS) entry which is preliminary data.</text>
</comment>